<gene>
    <name evidence="2" type="ORF">I5I61_18905</name>
</gene>
<reference evidence="2 3" key="1">
    <citation type="submission" date="2020-11" db="EMBL/GenBank/DDBJ databases">
        <title>Enhanced detection system for hospital associated transmission using whole genome sequencing surveillance.</title>
        <authorList>
            <person name="Harrison L.H."/>
            <person name="Van Tyne D."/>
            <person name="Marsh J.W."/>
            <person name="Griffith M.P."/>
            <person name="Snyder D.J."/>
            <person name="Cooper V.S."/>
            <person name="Mustapha M."/>
        </authorList>
    </citation>
    <scope>NUCLEOTIDE SEQUENCE [LARGE SCALE GENOMIC DNA]</scope>
    <source>
        <strain evidence="2 3">PSA00705</strain>
    </source>
</reference>
<sequence>MALILEDGTGKSDAESFASAADYVAYAAKFGLTVPSTEAEQEANLRNAALQMQAMSWKGCRAHFDQALSWPRKNAEVYGEILPSTLIPARIQYGQMALAAEIYKDEIDPPEKRRGAKIRTRVEGAIDVEYAQLAGVNQGKLMPAAPDRPSHAQFADYLAKRGLFAVRA</sequence>
<evidence type="ECO:0000313" key="3">
    <source>
        <dbReference type="Proteomes" id="UP000608450"/>
    </source>
</evidence>
<dbReference type="Proteomes" id="UP000608450">
    <property type="component" value="Unassembled WGS sequence"/>
</dbReference>
<evidence type="ECO:0000259" key="1">
    <source>
        <dbReference type="Pfam" id="PF20557"/>
    </source>
</evidence>
<keyword evidence="3" id="KW-1185">Reference proteome</keyword>
<organism evidence="2 3">
    <name type="scientific">Pseudomonas nitroreducens</name>
    <dbReference type="NCBI Taxonomy" id="46680"/>
    <lineage>
        <taxon>Bacteria</taxon>
        <taxon>Pseudomonadati</taxon>
        <taxon>Pseudomonadota</taxon>
        <taxon>Gammaproteobacteria</taxon>
        <taxon>Pseudomonadales</taxon>
        <taxon>Pseudomonadaceae</taxon>
        <taxon>Pseudomonas</taxon>
    </lineage>
</organism>
<dbReference type="Pfam" id="PF20557">
    <property type="entry name" value="DnaT_2"/>
    <property type="match status" value="1"/>
</dbReference>
<comment type="caution">
    <text evidence="2">The sequence shown here is derived from an EMBL/GenBank/DDBJ whole genome shotgun (WGS) entry which is preliminary data.</text>
</comment>
<protein>
    <recommendedName>
        <fullName evidence="1">Putative DnaT-like domain-containing protein</fullName>
    </recommendedName>
</protein>
<name>A0ABS0KN68_PSENT</name>
<proteinExistence type="predicted"/>
<accession>A0ABS0KN68</accession>
<dbReference type="InterPro" id="IPR046787">
    <property type="entry name" value="DnaT_2"/>
</dbReference>
<dbReference type="RefSeq" id="WP_196913107.1">
    <property type="nucleotide sequence ID" value="NZ_JADTFC010000050.1"/>
</dbReference>
<evidence type="ECO:0000313" key="2">
    <source>
        <dbReference type="EMBL" id="MBG6289527.1"/>
    </source>
</evidence>
<feature type="domain" description="Putative DnaT-like" evidence="1">
    <location>
        <begin position="1"/>
        <end position="146"/>
    </location>
</feature>
<dbReference type="EMBL" id="JADTFC010000050">
    <property type="protein sequence ID" value="MBG6289527.1"/>
    <property type="molecule type" value="Genomic_DNA"/>
</dbReference>